<gene>
    <name evidence="1" type="ORF">GCM10022207_59060</name>
</gene>
<sequence>MDAAKDDLRCGLCGQVMDAEHEQNHEESGMSAGRRVEYVVVALRGATAHCQAADDPSRTSKTGADLLAKQLGIDLPDLLGRRYTCWETPTEYGVIRNGFEPA</sequence>
<evidence type="ECO:0008006" key="3">
    <source>
        <dbReference type="Google" id="ProtNLM"/>
    </source>
</evidence>
<evidence type="ECO:0000313" key="2">
    <source>
        <dbReference type="Proteomes" id="UP001501563"/>
    </source>
</evidence>
<proteinExistence type="predicted"/>
<dbReference type="RefSeq" id="WP_345552349.1">
    <property type="nucleotide sequence ID" value="NZ_BAAAZA010000019.1"/>
</dbReference>
<dbReference type="EMBL" id="BAAAZA010000019">
    <property type="protein sequence ID" value="GAA3884143.1"/>
    <property type="molecule type" value="Genomic_DNA"/>
</dbReference>
<dbReference type="Proteomes" id="UP001501563">
    <property type="component" value="Unassembled WGS sequence"/>
</dbReference>
<accession>A0ABP7KNX1</accession>
<reference evidence="2" key="1">
    <citation type="journal article" date="2019" name="Int. J. Syst. Evol. Microbiol.">
        <title>The Global Catalogue of Microorganisms (GCM) 10K type strain sequencing project: providing services to taxonomists for standard genome sequencing and annotation.</title>
        <authorList>
            <consortium name="The Broad Institute Genomics Platform"/>
            <consortium name="The Broad Institute Genome Sequencing Center for Infectious Disease"/>
            <person name="Wu L."/>
            <person name="Ma J."/>
        </authorList>
    </citation>
    <scope>NUCLEOTIDE SEQUENCE [LARGE SCALE GENOMIC DNA]</scope>
    <source>
        <strain evidence="2">JCM 16578</strain>
    </source>
</reference>
<protein>
    <recommendedName>
        <fullName evidence="3">HNH endonuclease</fullName>
    </recommendedName>
</protein>
<organism evidence="1 2">
    <name type="scientific">Streptomyces lannensis</name>
    <dbReference type="NCBI Taxonomy" id="766498"/>
    <lineage>
        <taxon>Bacteria</taxon>
        <taxon>Bacillati</taxon>
        <taxon>Actinomycetota</taxon>
        <taxon>Actinomycetes</taxon>
        <taxon>Kitasatosporales</taxon>
        <taxon>Streptomycetaceae</taxon>
        <taxon>Streptomyces</taxon>
    </lineage>
</organism>
<name>A0ABP7KNX1_9ACTN</name>
<keyword evidence="2" id="KW-1185">Reference proteome</keyword>
<evidence type="ECO:0000313" key="1">
    <source>
        <dbReference type="EMBL" id="GAA3884143.1"/>
    </source>
</evidence>
<comment type="caution">
    <text evidence="1">The sequence shown here is derived from an EMBL/GenBank/DDBJ whole genome shotgun (WGS) entry which is preliminary data.</text>
</comment>